<keyword evidence="1" id="KW-1133">Transmembrane helix</keyword>
<accession>A0ABQ1PII0</accession>
<dbReference type="RefSeq" id="WP_088270685.1">
    <property type="nucleotide sequence ID" value="NZ_BMKI01000007.1"/>
</dbReference>
<dbReference type="Proteomes" id="UP000630615">
    <property type="component" value="Unassembled WGS sequence"/>
</dbReference>
<evidence type="ECO:0000313" key="2">
    <source>
        <dbReference type="EMBL" id="GGC97846.1"/>
    </source>
</evidence>
<proteinExistence type="predicted"/>
<evidence type="ECO:0000256" key="1">
    <source>
        <dbReference type="SAM" id="Phobius"/>
    </source>
</evidence>
<evidence type="ECO:0000313" key="3">
    <source>
        <dbReference type="Proteomes" id="UP000630615"/>
    </source>
</evidence>
<keyword evidence="3" id="KW-1185">Reference proteome</keyword>
<gene>
    <name evidence="2" type="ORF">GCM10011573_29230</name>
</gene>
<dbReference type="EMBL" id="BMKI01000007">
    <property type="protein sequence ID" value="GGC97846.1"/>
    <property type="molecule type" value="Genomic_DNA"/>
</dbReference>
<sequence length="81" mass="9446">MHFDIVNALMFFFLTAGVISTGLIAYLFISDLFKKNKPVDNEPEYTEEEQFYASLLQQKSDLDADAFATRRAMMDEFLRHK</sequence>
<protein>
    <submittedName>
        <fullName evidence="2">Uncharacterized protein</fullName>
    </submittedName>
</protein>
<name>A0ABQ1PII0_9ENTE</name>
<keyword evidence="1" id="KW-0812">Transmembrane</keyword>
<reference evidence="3" key="1">
    <citation type="journal article" date="2019" name="Int. J. Syst. Evol. Microbiol.">
        <title>The Global Catalogue of Microorganisms (GCM) 10K type strain sequencing project: providing services to taxonomists for standard genome sequencing and annotation.</title>
        <authorList>
            <consortium name="The Broad Institute Genomics Platform"/>
            <consortium name="The Broad Institute Genome Sequencing Center for Infectious Disease"/>
            <person name="Wu L."/>
            <person name="Ma J."/>
        </authorList>
    </citation>
    <scope>NUCLEOTIDE SEQUENCE [LARGE SCALE GENOMIC DNA]</scope>
    <source>
        <strain evidence="3">CGMCC 1.15942</strain>
    </source>
</reference>
<keyword evidence="1" id="KW-0472">Membrane</keyword>
<comment type="caution">
    <text evidence="2">The sequence shown here is derived from an EMBL/GenBank/DDBJ whole genome shotgun (WGS) entry which is preliminary data.</text>
</comment>
<feature type="transmembrane region" description="Helical" evidence="1">
    <location>
        <begin position="6"/>
        <end position="29"/>
    </location>
</feature>
<organism evidence="2 3">
    <name type="scientific">Enterococcus wangshanyuanii</name>
    <dbReference type="NCBI Taxonomy" id="2005703"/>
    <lineage>
        <taxon>Bacteria</taxon>
        <taxon>Bacillati</taxon>
        <taxon>Bacillota</taxon>
        <taxon>Bacilli</taxon>
        <taxon>Lactobacillales</taxon>
        <taxon>Enterococcaceae</taxon>
        <taxon>Enterococcus</taxon>
    </lineage>
</organism>